<accession>A0ABS7QAI7</accession>
<dbReference type="Gene3D" id="3.20.20.150">
    <property type="entry name" value="Divalent-metal-dependent TIM barrel enzymes"/>
    <property type="match status" value="1"/>
</dbReference>
<protein>
    <submittedName>
        <fullName evidence="2">Sugar phosphate isomerase/epimerase</fullName>
    </submittedName>
</protein>
<evidence type="ECO:0000259" key="1">
    <source>
        <dbReference type="Pfam" id="PF01261"/>
    </source>
</evidence>
<dbReference type="InterPro" id="IPR013022">
    <property type="entry name" value="Xyl_isomerase-like_TIM-brl"/>
</dbReference>
<dbReference type="Pfam" id="PF01261">
    <property type="entry name" value="AP_endonuc_2"/>
    <property type="match status" value="1"/>
</dbReference>
<proteinExistence type="predicted"/>
<dbReference type="EMBL" id="JAINZZ010000028">
    <property type="protein sequence ID" value="MBY8880168.1"/>
    <property type="molecule type" value="Genomic_DNA"/>
</dbReference>
<comment type="caution">
    <text evidence="2">The sequence shown here is derived from an EMBL/GenBank/DDBJ whole genome shotgun (WGS) entry which is preliminary data.</text>
</comment>
<dbReference type="InterPro" id="IPR050312">
    <property type="entry name" value="IolE/XylAMocC-like"/>
</dbReference>
<dbReference type="PANTHER" id="PTHR12110">
    <property type="entry name" value="HYDROXYPYRUVATE ISOMERASE"/>
    <property type="match status" value="1"/>
</dbReference>
<keyword evidence="2" id="KW-0413">Isomerase</keyword>
<sequence>MAVPGARVALSTASVYPESTATAFEIAARLGYDGVEVMVWTDPVSQDVDALRRLSEYHGIPVLAVHAPCLLITQRVWSTDPWAKLQRARRAAERLGATTVVVHPPFRWQRSYARDFVRGIWRMAGETDVRFAVENMYPWRYRDREMLAYAPDWDVSKEDYRHFTVDLSHAATSRVAAMDMVRRMGDRLAHVHLADGSGSAKDEHLVPGRGGQPCAELLESLAVTGFSGHVVIEVNTRRAMSAAEREADLAEALAFTRLHLAAAAGVGRR</sequence>
<organism evidence="2 3">
    <name type="scientific">Actinacidiphila acidipaludis</name>
    <dbReference type="NCBI Taxonomy" id="2873382"/>
    <lineage>
        <taxon>Bacteria</taxon>
        <taxon>Bacillati</taxon>
        <taxon>Actinomycetota</taxon>
        <taxon>Actinomycetes</taxon>
        <taxon>Kitasatosporales</taxon>
        <taxon>Streptomycetaceae</taxon>
        <taxon>Actinacidiphila</taxon>
    </lineage>
</organism>
<feature type="domain" description="Xylose isomerase-like TIM barrel" evidence="1">
    <location>
        <begin position="24"/>
        <end position="257"/>
    </location>
</feature>
<dbReference type="Proteomes" id="UP000778578">
    <property type="component" value="Unassembled WGS sequence"/>
</dbReference>
<keyword evidence="3" id="KW-1185">Reference proteome</keyword>
<dbReference type="InterPro" id="IPR036237">
    <property type="entry name" value="Xyl_isomerase-like_sf"/>
</dbReference>
<dbReference type="SUPFAM" id="SSF51658">
    <property type="entry name" value="Xylose isomerase-like"/>
    <property type="match status" value="1"/>
</dbReference>
<dbReference type="PANTHER" id="PTHR12110:SF47">
    <property type="match status" value="1"/>
</dbReference>
<reference evidence="2 3" key="1">
    <citation type="submission" date="2021-08" db="EMBL/GenBank/DDBJ databases">
        <title>WGS of actinomycetes from Thailand.</title>
        <authorList>
            <person name="Thawai C."/>
        </authorList>
    </citation>
    <scope>NUCLEOTIDE SEQUENCE [LARGE SCALE GENOMIC DNA]</scope>
    <source>
        <strain evidence="2 3">PLK6-54</strain>
    </source>
</reference>
<evidence type="ECO:0000313" key="3">
    <source>
        <dbReference type="Proteomes" id="UP000778578"/>
    </source>
</evidence>
<name>A0ABS7QAI7_9ACTN</name>
<dbReference type="GO" id="GO:0016853">
    <property type="term" value="F:isomerase activity"/>
    <property type="evidence" value="ECO:0007669"/>
    <property type="project" value="UniProtKB-KW"/>
</dbReference>
<evidence type="ECO:0000313" key="2">
    <source>
        <dbReference type="EMBL" id="MBY8880168.1"/>
    </source>
</evidence>
<gene>
    <name evidence="2" type="ORF">K7862_21395</name>
</gene>